<dbReference type="InterPro" id="IPR036388">
    <property type="entry name" value="WH-like_DNA-bd_sf"/>
</dbReference>
<feature type="domain" description="HTH arsR-type" evidence="4">
    <location>
        <begin position="8"/>
        <end position="101"/>
    </location>
</feature>
<dbReference type="AlphaFoldDB" id="B0SWH5"/>
<dbReference type="InterPro" id="IPR001845">
    <property type="entry name" value="HTH_ArsR_DNA-bd_dom"/>
</dbReference>
<sequence>MNFEPHALKASADDACALLKALANPHRLMIVCALIDGEQSVGALAHLLGVRETLASQHLGLLRRDGVVAARRDGQTIYYGLRGGQARALVETLSRLFCAVPGPASFKETH</sequence>
<keyword evidence="1" id="KW-0805">Transcription regulation</keyword>
<dbReference type="STRING" id="366602.Caul_2476"/>
<name>B0SWH5_CAUSK</name>
<dbReference type="GO" id="GO:0003677">
    <property type="term" value="F:DNA binding"/>
    <property type="evidence" value="ECO:0007669"/>
    <property type="project" value="UniProtKB-KW"/>
</dbReference>
<evidence type="ECO:0000256" key="1">
    <source>
        <dbReference type="ARBA" id="ARBA00023015"/>
    </source>
</evidence>
<dbReference type="Gene3D" id="1.10.10.10">
    <property type="entry name" value="Winged helix-like DNA-binding domain superfamily/Winged helix DNA-binding domain"/>
    <property type="match status" value="1"/>
</dbReference>
<dbReference type="GO" id="GO:0003700">
    <property type="term" value="F:DNA-binding transcription factor activity"/>
    <property type="evidence" value="ECO:0007669"/>
    <property type="project" value="InterPro"/>
</dbReference>
<dbReference type="KEGG" id="cak:Caul_2476"/>
<dbReference type="HOGENOM" id="CLU_097806_6_4_5"/>
<dbReference type="SMART" id="SM00418">
    <property type="entry name" value="HTH_ARSR"/>
    <property type="match status" value="1"/>
</dbReference>
<dbReference type="NCBIfam" id="NF033788">
    <property type="entry name" value="HTH_metalloreg"/>
    <property type="match status" value="1"/>
</dbReference>
<dbReference type="PROSITE" id="PS50987">
    <property type="entry name" value="HTH_ARSR_2"/>
    <property type="match status" value="1"/>
</dbReference>
<dbReference type="CDD" id="cd00090">
    <property type="entry name" value="HTH_ARSR"/>
    <property type="match status" value="1"/>
</dbReference>
<evidence type="ECO:0000256" key="2">
    <source>
        <dbReference type="ARBA" id="ARBA00023125"/>
    </source>
</evidence>
<evidence type="ECO:0000259" key="4">
    <source>
        <dbReference type="PROSITE" id="PS50987"/>
    </source>
</evidence>
<dbReference type="eggNOG" id="COG0640">
    <property type="taxonomic scope" value="Bacteria"/>
</dbReference>
<keyword evidence="2" id="KW-0238">DNA-binding</keyword>
<protein>
    <submittedName>
        <fullName evidence="5">Transcriptional regulator, ArsR family</fullName>
    </submittedName>
</protein>
<dbReference type="InterPro" id="IPR011991">
    <property type="entry name" value="ArsR-like_HTH"/>
</dbReference>
<dbReference type="EMBL" id="CP000927">
    <property type="protein sequence ID" value="ABZ71603.1"/>
    <property type="molecule type" value="Genomic_DNA"/>
</dbReference>
<dbReference type="InterPro" id="IPR036390">
    <property type="entry name" value="WH_DNA-bd_sf"/>
</dbReference>
<proteinExistence type="predicted"/>
<dbReference type="PANTHER" id="PTHR43132:SF2">
    <property type="entry name" value="ARSENICAL RESISTANCE OPERON REPRESSOR ARSR-RELATED"/>
    <property type="match status" value="1"/>
</dbReference>
<dbReference type="InterPro" id="IPR051011">
    <property type="entry name" value="Metal_resp_trans_reg"/>
</dbReference>
<keyword evidence="3" id="KW-0804">Transcription</keyword>
<accession>B0SWH5</accession>
<evidence type="ECO:0000256" key="3">
    <source>
        <dbReference type="ARBA" id="ARBA00023163"/>
    </source>
</evidence>
<reference evidence="5" key="1">
    <citation type="submission" date="2008-01" db="EMBL/GenBank/DDBJ databases">
        <title>Complete sequence of chromosome of Caulobacter sp. K31.</title>
        <authorList>
            <consortium name="US DOE Joint Genome Institute"/>
            <person name="Copeland A."/>
            <person name="Lucas S."/>
            <person name="Lapidus A."/>
            <person name="Barry K."/>
            <person name="Glavina del Rio T."/>
            <person name="Dalin E."/>
            <person name="Tice H."/>
            <person name="Pitluck S."/>
            <person name="Bruce D."/>
            <person name="Goodwin L."/>
            <person name="Thompson L.S."/>
            <person name="Brettin T."/>
            <person name="Detter J.C."/>
            <person name="Han C."/>
            <person name="Schmutz J."/>
            <person name="Larimer F."/>
            <person name="Land M."/>
            <person name="Hauser L."/>
            <person name="Kyrpides N."/>
            <person name="Kim E."/>
            <person name="Stephens C."/>
            <person name="Richardson P."/>
        </authorList>
    </citation>
    <scope>NUCLEOTIDE SEQUENCE [LARGE SCALE GENOMIC DNA]</scope>
    <source>
        <strain evidence="5">K31</strain>
    </source>
</reference>
<dbReference type="SUPFAM" id="SSF46785">
    <property type="entry name" value="Winged helix' DNA-binding domain"/>
    <property type="match status" value="1"/>
</dbReference>
<dbReference type="Pfam" id="PF01022">
    <property type="entry name" value="HTH_5"/>
    <property type="match status" value="1"/>
</dbReference>
<dbReference type="PRINTS" id="PR00778">
    <property type="entry name" value="HTHARSR"/>
</dbReference>
<dbReference type="PANTHER" id="PTHR43132">
    <property type="entry name" value="ARSENICAL RESISTANCE OPERON REPRESSOR ARSR-RELATED"/>
    <property type="match status" value="1"/>
</dbReference>
<evidence type="ECO:0000313" key="5">
    <source>
        <dbReference type="EMBL" id="ABZ71603.1"/>
    </source>
</evidence>
<organism evidence="5">
    <name type="scientific">Caulobacter sp. (strain K31)</name>
    <dbReference type="NCBI Taxonomy" id="366602"/>
    <lineage>
        <taxon>Bacteria</taxon>
        <taxon>Pseudomonadati</taxon>
        <taxon>Pseudomonadota</taxon>
        <taxon>Alphaproteobacteria</taxon>
        <taxon>Caulobacterales</taxon>
        <taxon>Caulobacteraceae</taxon>
        <taxon>Caulobacter</taxon>
    </lineage>
</organism>
<gene>
    <name evidence="5" type="ordered locus">Caul_2476</name>
</gene>